<dbReference type="PANTHER" id="PTHR24421">
    <property type="entry name" value="NITRATE/NITRITE SENSOR PROTEIN NARX-RELATED"/>
    <property type="match status" value="1"/>
</dbReference>
<dbReference type="GO" id="GO:0000160">
    <property type="term" value="P:phosphorelay signal transduction system"/>
    <property type="evidence" value="ECO:0007669"/>
    <property type="project" value="UniProtKB-KW"/>
</dbReference>
<dbReference type="KEGG" id="cna:AB433_02605"/>
<dbReference type="InterPro" id="IPR003594">
    <property type="entry name" value="HATPase_dom"/>
</dbReference>
<evidence type="ECO:0000256" key="4">
    <source>
        <dbReference type="ARBA" id="ARBA00022777"/>
    </source>
</evidence>
<evidence type="ECO:0000313" key="7">
    <source>
        <dbReference type="EMBL" id="AKM09106.1"/>
    </source>
</evidence>
<dbReference type="AlphaFoldDB" id="A0A0G3XEQ0"/>
<comment type="catalytic activity">
    <reaction evidence="1">
        <text>ATP + protein L-histidine = ADP + protein N-phospho-L-histidine.</text>
        <dbReference type="EC" id="2.7.13.3"/>
    </reaction>
</comment>
<dbReference type="Proteomes" id="UP000035287">
    <property type="component" value="Chromosome"/>
</dbReference>
<evidence type="ECO:0000256" key="5">
    <source>
        <dbReference type="ARBA" id="ARBA00023012"/>
    </source>
</evidence>
<dbReference type="OrthoDB" id="9797605at2"/>
<sequence>MDSRRFNQFLTPGTLLIVSVLIGILASTAILLLASTQPRFTESLRVTDNGVVLRDSNGQTLGVNPQLPNGVTILSQDLIPEPDVLRSYAEQDRFFARQDELAQVIGDTDTPLTISFRGSRPGAQGTEVHQLTPGGNLPFEFWLQMLVGFAGFLVSAWIWSLHPRSLPNQMFGLTGVFLWLAASTAAIYSTRWLALPAYIFETASALNGLGAVGFGWAMICLFLVYPVRIAGNATLMIVTAILGGWLLLSLNNLMLSPTNEAPLQSSLEMAAILVLVIVQFVISRRKPLEHAAIRWVGVSTVIGSGLFICTVIVPSLLGAAPLIDQSFAFAFFLIVHLGTALGLRRQLLFASEVWAISMFKATLIGLLLITVDVVLIAMLGSLSGATVLTMLLILPFFYLPWRRLMQSWLFGSTQDSNALEQVAHGSLLPSPTDRRSAWKSAMEQAFSPLEVVELEPDHGRNHTVAIVDHGTALRVPEVMDSPPLLLQFKQKGLRLFQERDRKSASRMFELAVSLKRKRDAFEEGVASERSRISRDLHDDLSARLVSGLALDDPAGLKDVLRSSLAEVRTIVNAEVASSRELADVIADCRAEAADRLEAAGIGLEWPLIETSALLDPAGLKEVSSIIREIVTNAIKHSSAKHMTVQFYCRENRAFCRMSDDGIGDRSSKANTKRGRGLENITTRMRSLGGHVEIDGSGSGFTVSFSLPVRHDTPTSQ</sequence>
<keyword evidence="3" id="KW-0808">Transferase</keyword>
<name>A0A0G3XEQ0_9SPHN</name>
<dbReference type="SUPFAM" id="SSF55874">
    <property type="entry name" value="ATPase domain of HSP90 chaperone/DNA topoisomerase II/histidine kinase"/>
    <property type="match status" value="1"/>
</dbReference>
<proteinExistence type="predicted"/>
<dbReference type="STRING" id="1348774.AB433_02605"/>
<keyword evidence="5" id="KW-0902">Two-component regulatory system</keyword>
<dbReference type="CDD" id="cd16917">
    <property type="entry name" value="HATPase_UhpB-NarQ-NarX-like"/>
    <property type="match status" value="1"/>
</dbReference>
<dbReference type="EC" id="2.7.13.3" evidence="2"/>
<dbReference type="PANTHER" id="PTHR24421:SF10">
    <property type="entry name" value="NITRATE_NITRITE SENSOR PROTEIN NARQ"/>
    <property type="match status" value="1"/>
</dbReference>
<dbReference type="PATRIC" id="fig|1348774.3.peg.549"/>
<evidence type="ECO:0000256" key="2">
    <source>
        <dbReference type="ARBA" id="ARBA00012438"/>
    </source>
</evidence>
<dbReference type="Gene3D" id="3.30.565.10">
    <property type="entry name" value="Histidine kinase-like ATPase, C-terminal domain"/>
    <property type="match status" value="1"/>
</dbReference>
<organism evidence="7 8">
    <name type="scientific">Croceicoccus naphthovorans</name>
    <dbReference type="NCBI Taxonomy" id="1348774"/>
    <lineage>
        <taxon>Bacteria</taxon>
        <taxon>Pseudomonadati</taxon>
        <taxon>Pseudomonadota</taxon>
        <taxon>Alphaproteobacteria</taxon>
        <taxon>Sphingomonadales</taxon>
        <taxon>Erythrobacteraceae</taxon>
        <taxon>Croceicoccus</taxon>
    </lineage>
</organism>
<dbReference type="Pfam" id="PF02518">
    <property type="entry name" value="HATPase_c"/>
    <property type="match status" value="1"/>
</dbReference>
<keyword evidence="8" id="KW-1185">Reference proteome</keyword>
<accession>A0A0G3XEQ0</accession>
<keyword evidence="4" id="KW-0418">Kinase</keyword>
<feature type="domain" description="Histidine kinase/HSP90-like ATPase" evidence="6">
    <location>
        <begin position="622"/>
        <end position="709"/>
    </location>
</feature>
<reference evidence="7 8" key="1">
    <citation type="submission" date="2015-06" db="EMBL/GenBank/DDBJ databases">
        <authorList>
            <person name="Zeng Y."/>
            <person name="Huang Y."/>
        </authorList>
    </citation>
    <scope>NUCLEOTIDE SEQUENCE [LARGE SCALE GENOMIC DNA]</scope>
    <source>
        <strain evidence="7 8">PQ-2</strain>
    </source>
</reference>
<evidence type="ECO:0000256" key="3">
    <source>
        <dbReference type="ARBA" id="ARBA00022679"/>
    </source>
</evidence>
<dbReference type="GO" id="GO:0004673">
    <property type="term" value="F:protein histidine kinase activity"/>
    <property type="evidence" value="ECO:0007669"/>
    <property type="project" value="UniProtKB-EC"/>
</dbReference>
<evidence type="ECO:0000256" key="1">
    <source>
        <dbReference type="ARBA" id="ARBA00000085"/>
    </source>
</evidence>
<dbReference type="InterPro" id="IPR036890">
    <property type="entry name" value="HATPase_C_sf"/>
</dbReference>
<evidence type="ECO:0000313" key="8">
    <source>
        <dbReference type="Proteomes" id="UP000035287"/>
    </source>
</evidence>
<dbReference type="InterPro" id="IPR050482">
    <property type="entry name" value="Sensor_HK_TwoCompSys"/>
</dbReference>
<dbReference type="EMBL" id="CP011770">
    <property type="protein sequence ID" value="AKM09106.1"/>
    <property type="molecule type" value="Genomic_DNA"/>
</dbReference>
<dbReference type="RefSeq" id="WP_047819800.1">
    <property type="nucleotide sequence ID" value="NZ_CP011770.1"/>
</dbReference>
<gene>
    <name evidence="7" type="ORF">AB433_02605</name>
</gene>
<evidence type="ECO:0000259" key="6">
    <source>
        <dbReference type="Pfam" id="PF02518"/>
    </source>
</evidence>
<protein>
    <recommendedName>
        <fullName evidence="2">histidine kinase</fullName>
        <ecNumber evidence="2">2.7.13.3</ecNumber>
    </recommendedName>
</protein>